<dbReference type="InterPro" id="IPR027728">
    <property type="entry name" value="Topless_fam"/>
</dbReference>
<dbReference type="PANTHER" id="PTHR44083">
    <property type="entry name" value="TOPLESS-RELATED PROTEIN 1-RELATED"/>
    <property type="match status" value="1"/>
</dbReference>
<feature type="region of interest" description="Disordered" evidence="1">
    <location>
        <begin position="265"/>
        <end position="297"/>
    </location>
</feature>
<reference evidence="2" key="2">
    <citation type="submission" date="2022-01" db="EMBL/GenBank/DDBJ databases">
        <authorList>
            <person name="Yamashiro T."/>
            <person name="Shiraishi A."/>
            <person name="Satake H."/>
            <person name="Nakayama K."/>
        </authorList>
    </citation>
    <scope>NUCLEOTIDE SEQUENCE</scope>
</reference>
<accession>A0ABQ5IB69</accession>
<gene>
    <name evidence="2" type="ORF">Tco_1092915</name>
</gene>
<keyword evidence="3" id="KW-1185">Reference proteome</keyword>
<protein>
    <submittedName>
        <fullName evidence="2">LIS1 homology motif protein</fullName>
    </submittedName>
</protein>
<name>A0ABQ5IB69_9ASTR</name>
<sequence length="297" mass="33165">MIAHAISHANSELLNEFLKFPKDASESWLSVKMALKQIAVKSRAHDYTYKEMLQQINDLEAASGVAFFDKFITSFAYTFEGHEAPVYSVVDYDAPGHSCTRMAYSVDGIRVFSCGTSKEGEAHLVEWNESEGAIEREYSGFKKRSIDEGLPNITINTIRDIAEKAVRLLDKYGYPFDRTSEAKDLPKTNLSDQYKKDCLNISIKKEGKCPSFLEWNKARRRSVSCFNNGCGFQYSISQLNVTSTTTKVSDQSSCTIDTVALTRNAEGGYTSQQPRLAVRGDNVPEAARQENENAPLG</sequence>
<dbReference type="EMBL" id="BQNB010020575">
    <property type="protein sequence ID" value="GJT97397.1"/>
    <property type="molecule type" value="Genomic_DNA"/>
</dbReference>
<dbReference type="Proteomes" id="UP001151760">
    <property type="component" value="Unassembled WGS sequence"/>
</dbReference>
<comment type="caution">
    <text evidence="2">The sequence shown here is derived from an EMBL/GenBank/DDBJ whole genome shotgun (WGS) entry which is preliminary data.</text>
</comment>
<dbReference type="PANTHER" id="PTHR44083:SF5">
    <property type="entry name" value="PROTEIN TOPLESS-RELATED PROTEIN 2"/>
    <property type="match status" value="1"/>
</dbReference>
<evidence type="ECO:0000256" key="1">
    <source>
        <dbReference type="SAM" id="MobiDB-lite"/>
    </source>
</evidence>
<feature type="non-terminal residue" evidence="2">
    <location>
        <position position="297"/>
    </location>
</feature>
<reference evidence="2" key="1">
    <citation type="journal article" date="2022" name="Int. J. Mol. Sci.">
        <title>Draft Genome of Tanacetum Coccineum: Genomic Comparison of Closely Related Tanacetum-Family Plants.</title>
        <authorList>
            <person name="Yamashiro T."/>
            <person name="Shiraishi A."/>
            <person name="Nakayama K."/>
            <person name="Satake H."/>
        </authorList>
    </citation>
    <scope>NUCLEOTIDE SEQUENCE</scope>
</reference>
<organism evidence="2 3">
    <name type="scientific">Tanacetum coccineum</name>
    <dbReference type="NCBI Taxonomy" id="301880"/>
    <lineage>
        <taxon>Eukaryota</taxon>
        <taxon>Viridiplantae</taxon>
        <taxon>Streptophyta</taxon>
        <taxon>Embryophyta</taxon>
        <taxon>Tracheophyta</taxon>
        <taxon>Spermatophyta</taxon>
        <taxon>Magnoliopsida</taxon>
        <taxon>eudicotyledons</taxon>
        <taxon>Gunneridae</taxon>
        <taxon>Pentapetalae</taxon>
        <taxon>asterids</taxon>
        <taxon>campanulids</taxon>
        <taxon>Asterales</taxon>
        <taxon>Asteraceae</taxon>
        <taxon>Asteroideae</taxon>
        <taxon>Anthemideae</taxon>
        <taxon>Anthemidinae</taxon>
        <taxon>Tanacetum</taxon>
    </lineage>
</organism>
<evidence type="ECO:0000313" key="3">
    <source>
        <dbReference type="Proteomes" id="UP001151760"/>
    </source>
</evidence>
<evidence type="ECO:0000313" key="2">
    <source>
        <dbReference type="EMBL" id="GJT97397.1"/>
    </source>
</evidence>
<proteinExistence type="predicted"/>